<comment type="caution">
    <text evidence="2">The sequence shown here is derived from an EMBL/GenBank/DDBJ whole genome shotgun (WGS) entry which is preliminary data.</text>
</comment>
<dbReference type="NCBIfam" id="TIGR01640">
    <property type="entry name" value="F_box_assoc_1"/>
    <property type="match status" value="1"/>
</dbReference>
<evidence type="ECO:0000313" key="3">
    <source>
        <dbReference type="Proteomes" id="UP001157418"/>
    </source>
</evidence>
<organism evidence="2 3">
    <name type="scientific">Lactuca virosa</name>
    <dbReference type="NCBI Taxonomy" id="75947"/>
    <lineage>
        <taxon>Eukaryota</taxon>
        <taxon>Viridiplantae</taxon>
        <taxon>Streptophyta</taxon>
        <taxon>Embryophyta</taxon>
        <taxon>Tracheophyta</taxon>
        <taxon>Spermatophyta</taxon>
        <taxon>Magnoliopsida</taxon>
        <taxon>eudicotyledons</taxon>
        <taxon>Gunneridae</taxon>
        <taxon>Pentapetalae</taxon>
        <taxon>asterids</taxon>
        <taxon>campanulids</taxon>
        <taxon>Asterales</taxon>
        <taxon>Asteraceae</taxon>
        <taxon>Cichorioideae</taxon>
        <taxon>Cichorieae</taxon>
        <taxon>Lactucinae</taxon>
        <taxon>Lactuca</taxon>
    </lineage>
</organism>
<dbReference type="Proteomes" id="UP001157418">
    <property type="component" value="Unassembled WGS sequence"/>
</dbReference>
<dbReference type="PANTHER" id="PTHR31672:SF11">
    <property type="entry name" value="F-BOX PROTEIN CPR1-LIKE ISOFORM X2"/>
    <property type="match status" value="1"/>
</dbReference>
<name>A0AAU9M3P1_9ASTR</name>
<keyword evidence="3" id="KW-1185">Reference proteome</keyword>
<protein>
    <recommendedName>
        <fullName evidence="1">F-box domain-containing protein</fullName>
    </recommendedName>
</protein>
<proteinExistence type="predicted"/>
<reference evidence="2 3" key="1">
    <citation type="submission" date="2022-01" db="EMBL/GenBank/DDBJ databases">
        <authorList>
            <person name="Xiong W."/>
            <person name="Schranz E."/>
        </authorList>
    </citation>
    <scope>NUCLEOTIDE SEQUENCE [LARGE SCALE GENOMIC DNA]</scope>
</reference>
<dbReference type="Gene3D" id="1.20.1280.50">
    <property type="match status" value="1"/>
</dbReference>
<dbReference type="EMBL" id="CAKMRJ010000002">
    <property type="protein sequence ID" value="CAH1416625.1"/>
    <property type="molecule type" value="Genomic_DNA"/>
</dbReference>
<dbReference type="PANTHER" id="PTHR31672">
    <property type="entry name" value="BNACNNG10540D PROTEIN"/>
    <property type="match status" value="1"/>
</dbReference>
<dbReference type="SUPFAM" id="SSF81383">
    <property type="entry name" value="F-box domain"/>
    <property type="match status" value="1"/>
</dbReference>
<dbReference type="InterPro" id="IPR013187">
    <property type="entry name" value="F-box-assoc_dom_typ3"/>
</dbReference>
<dbReference type="InterPro" id="IPR036047">
    <property type="entry name" value="F-box-like_dom_sf"/>
</dbReference>
<dbReference type="InterPro" id="IPR017451">
    <property type="entry name" value="F-box-assoc_interact_dom"/>
</dbReference>
<accession>A0AAU9M3P1</accession>
<dbReference type="InterPro" id="IPR050796">
    <property type="entry name" value="SCF_F-box_component"/>
</dbReference>
<dbReference type="InterPro" id="IPR001810">
    <property type="entry name" value="F-box_dom"/>
</dbReference>
<sequence length="444" mass="51128">MVGNDGGSVMFFNPITHDRADRVKMAEKASKAMSLLKLAEERATLKKQLEEGKQKQRLDSVPYLPKDCVSNILIRLPLESLQRSRFVCKPWYSIINSRTFVHDNLQQAEKVLIFLSPFNLVSRWSDKDSVFRENTNTFSVEAKIFDLKSVHVLHRPLIASSSKYAIRYMMLADGKTTIGEFNATCLGKIRATCDGLIVIDNILKKGELVIMNPVTRELDLLPLGTIYPSHEESFALVNCTQGYKLIHLFRDESQFIGCEVLRIGERSWRVIDGPSFGLLKWFGYEPVFAIGALHWVPEIDHSEYIVSMTIDDEKFYKIELPKVSRFNDRIMEVSGCLCFVAHEEMNEISIWILESLLGEWKNIYTIGVGCIRDLIPLYFPKFKWEIYFMDKDGSVFAFDFEKEQMRKVVVKKEIFPIHQSAYTIHVNSLVSWSITENGHDNIDP</sequence>
<feature type="domain" description="F-box" evidence="1">
    <location>
        <begin position="64"/>
        <end position="104"/>
    </location>
</feature>
<evidence type="ECO:0000313" key="2">
    <source>
        <dbReference type="EMBL" id="CAH1416625.1"/>
    </source>
</evidence>
<dbReference type="SMART" id="SM00256">
    <property type="entry name" value="FBOX"/>
    <property type="match status" value="1"/>
</dbReference>
<dbReference type="AlphaFoldDB" id="A0AAU9M3P1"/>
<gene>
    <name evidence="2" type="ORF">LVIROSA_LOCUS4377</name>
</gene>
<dbReference type="Pfam" id="PF08268">
    <property type="entry name" value="FBA_3"/>
    <property type="match status" value="1"/>
</dbReference>
<dbReference type="Pfam" id="PF00646">
    <property type="entry name" value="F-box"/>
    <property type="match status" value="1"/>
</dbReference>
<evidence type="ECO:0000259" key="1">
    <source>
        <dbReference type="SMART" id="SM00256"/>
    </source>
</evidence>
<dbReference type="CDD" id="cd22157">
    <property type="entry name" value="F-box_AtFBW1-like"/>
    <property type="match status" value="1"/>
</dbReference>